<evidence type="ECO:0008006" key="3">
    <source>
        <dbReference type="Google" id="ProtNLM"/>
    </source>
</evidence>
<organism evidence="1 2">
    <name type="scientific">Cordylochernes scorpioides</name>
    <dbReference type="NCBI Taxonomy" id="51811"/>
    <lineage>
        <taxon>Eukaryota</taxon>
        <taxon>Metazoa</taxon>
        <taxon>Ecdysozoa</taxon>
        <taxon>Arthropoda</taxon>
        <taxon>Chelicerata</taxon>
        <taxon>Arachnida</taxon>
        <taxon>Pseudoscorpiones</taxon>
        <taxon>Cheliferoidea</taxon>
        <taxon>Chernetidae</taxon>
        <taxon>Cordylochernes</taxon>
    </lineage>
</organism>
<evidence type="ECO:0000313" key="1">
    <source>
        <dbReference type="EMBL" id="UYV64592.1"/>
    </source>
</evidence>
<dbReference type="InterPro" id="IPR021109">
    <property type="entry name" value="Peptidase_aspartic_dom_sf"/>
</dbReference>
<name>A0ABY6KA41_9ARAC</name>
<dbReference type="SUPFAM" id="SSF50630">
    <property type="entry name" value="Acid proteases"/>
    <property type="match status" value="1"/>
</dbReference>
<dbReference type="Proteomes" id="UP001235939">
    <property type="component" value="Chromosome 03"/>
</dbReference>
<proteinExistence type="predicted"/>
<gene>
    <name evidence="1" type="ORF">LAZ67_3001259</name>
</gene>
<sequence>MFLIEADVRCLHLNGSVTTVFSVILANRQYRIPVGNIHFSISNAEKPGACAPPGRTAEKQKEVPPRNLGYKYCQEAPSRWDTCQSSKDIVHVIRMKPYLDPEEQHSILLRNTSRDRFPSRTRARQANQRVAVFSKEGVISRNSIQMGHLSIIPGPREVEVAIEENPPGYIAAKLKENIVMVGINGRKIKALVNSGADFSVISDKFRRELKTPLFK</sequence>
<evidence type="ECO:0000313" key="2">
    <source>
        <dbReference type="Proteomes" id="UP001235939"/>
    </source>
</evidence>
<keyword evidence="2" id="KW-1185">Reference proteome</keyword>
<protein>
    <recommendedName>
        <fullName evidence="3">Peptidase A2 domain-containing protein</fullName>
    </recommendedName>
</protein>
<accession>A0ABY6KA41</accession>
<reference evidence="1 2" key="1">
    <citation type="submission" date="2022-01" db="EMBL/GenBank/DDBJ databases">
        <title>A chromosomal length assembly of Cordylochernes scorpioides.</title>
        <authorList>
            <person name="Zeh D."/>
            <person name="Zeh J."/>
        </authorList>
    </citation>
    <scope>NUCLEOTIDE SEQUENCE [LARGE SCALE GENOMIC DNA]</scope>
    <source>
        <strain evidence="1">IN4F17</strain>
        <tissue evidence="1">Whole Body</tissue>
    </source>
</reference>
<dbReference type="EMBL" id="CP092865">
    <property type="protein sequence ID" value="UYV64592.1"/>
    <property type="molecule type" value="Genomic_DNA"/>
</dbReference>